<feature type="compositionally biased region" description="Low complexity" evidence="1">
    <location>
        <begin position="503"/>
        <end position="514"/>
    </location>
</feature>
<dbReference type="PANTHER" id="PTHR34675">
    <property type="entry name" value="PROTEIN TRIGALACTOSYLDIACYLGLYCEROL 2, CHLOROPLASTIC"/>
    <property type="match status" value="1"/>
</dbReference>
<reference evidence="4 5" key="1">
    <citation type="journal article" date="2022" name="J. Am. Chem. Soc.">
        <title>Biosynthesis of Guanitoxin Enables Global Environmental Detection in Freshwater Cyanobacteria.</title>
        <authorList>
            <person name="Lima S.T."/>
            <person name="Fallon T.R."/>
            <person name="Cordoza J.L."/>
            <person name="Chekan J.R."/>
            <person name="Delbaje E."/>
            <person name="Hopiavuori A.R."/>
            <person name="Alvarenga D.O."/>
            <person name="Wood S.M."/>
            <person name="Luhavaya H."/>
            <person name="Baumgartner J.T."/>
            <person name="Dorr F.A."/>
            <person name="Etchegaray A."/>
            <person name="Pinto E."/>
            <person name="McKinnie S.M.K."/>
            <person name="Fiore M.F."/>
            <person name="Moore B.S."/>
        </authorList>
    </citation>
    <scope>NUCLEOTIDE SEQUENCE [LARGE SCALE GENOMIC DNA]</scope>
    <source>
        <strain evidence="4 5">ITEP-024</strain>
    </source>
</reference>
<feature type="region of interest" description="Disordered" evidence="1">
    <location>
        <begin position="479"/>
        <end position="517"/>
    </location>
</feature>
<dbReference type="InterPro" id="IPR039342">
    <property type="entry name" value="TGD2-like"/>
</dbReference>
<name>A0ABX8X5X2_9CYAN</name>
<gene>
    <name evidence="4" type="ORF">K2F26_04225</name>
</gene>
<evidence type="ECO:0000256" key="1">
    <source>
        <dbReference type="SAM" id="MobiDB-lite"/>
    </source>
</evidence>
<evidence type="ECO:0000256" key="2">
    <source>
        <dbReference type="SAM" id="Phobius"/>
    </source>
</evidence>
<dbReference type="InterPro" id="IPR003399">
    <property type="entry name" value="Mce/MlaD"/>
</dbReference>
<keyword evidence="2" id="KW-0472">Membrane</keyword>
<evidence type="ECO:0000259" key="3">
    <source>
        <dbReference type="Pfam" id="PF02470"/>
    </source>
</evidence>
<dbReference type="EMBL" id="CP080598">
    <property type="protein sequence ID" value="QYX34077.1"/>
    <property type="molecule type" value="Genomic_DNA"/>
</dbReference>
<organism evidence="4 5">
    <name type="scientific">Sphaerospermopsis torques-reginae ITEP-024</name>
    <dbReference type="NCBI Taxonomy" id="984208"/>
    <lineage>
        <taxon>Bacteria</taxon>
        <taxon>Bacillati</taxon>
        <taxon>Cyanobacteriota</taxon>
        <taxon>Cyanophyceae</taxon>
        <taxon>Nostocales</taxon>
        <taxon>Aphanizomenonaceae</taxon>
        <taxon>Sphaerospermopsis</taxon>
        <taxon>Sphaerospermopsis torques-reginae</taxon>
    </lineage>
</organism>
<feature type="transmembrane region" description="Helical" evidence="2">
    <location>
        <begin position="20"/>
        <end position="37"/>
    </location>
</feature>
<dbReference type="Pfam" id="PF02470">
    <property type="entry name" value="MlaD"/>
    <property type="match status" value="1"/>
</dbReference>
<evidence type="ECO:0000313" key="5">
    <source>
        <dbReference type="Proteomes" id="UP000826540"/>
    </source>
</evidence>
<feature type="domain" description="Mce/MlaD" evidence="3">
    <location>
        <begin position="46"/>
        <end position="122"/>
    </location>
</feature>
<protein>
    <submittedName>
        <fullName evidence="4">MlaD family protein</fullName>
    </submittedName>
</protein>
<sequence>MRGLISGFTSTRTFREGSVGLLILLGLGAFGVILLWLNRITPGSSSYKAVVEFANAGGMQKGSPVRYRGVKVGSISSIKTGANAVDVEIEINDPQLKIPADSKIEANQSGLINESIIDITPPPNAQVPQDIARPLDKDCNPNLIICNQSAKLKGEIGISVDELIRESSDFAAQYNNKEFYDNVNRLLVTSANAADSIAKLSREMQSVSRSFQGQLGTFSNTAVTIQRATNELTTTTTKTANQLGATANDFSTTAKQASRLLNNLDELLTTNRAALVGTLNNITQTSNQLRQTVGSLSPAVNRLTEGELLKNLEILSANAAEASANLKDASKTLNDPQNIVLLQQTLDAARVTFENTQKITSDLDELTGDPKFRQNLLQLVNGLSKLVSSTENMQQQTKVAFTLDALKTSMKQSENITPQPTLKAALQTPKEIKNNTKNITATPEIKTVEKNNKVVIFKPSPTTEIIKLNTQTELLPPVVTSEPSSQEKALTPTLPAAVESSENIPQNPITPTPNLSQEQLLQKLREHKGTGDR</sequence>
<keyword evidence="5" id="KW-1185">Reference proteome</keyword>
<keyword evidence="2" id="KW-0812">Transmembrane</keyword>
<accession>A0ABX8X5X2</accession>
<keyword evidence="2" id="KW-1133">Transmembrane helix</keyword>
<dbReference type="Proteomes" id="UP000826540">
    <property type="component" value="Chromosome"/>
</dbReference>
<proteinExistence type="predicted"/>
<dbReference type="RefSeq" id="WP_220611770.1">
    <property type="nucleotide sequence ID" value="NZ_CP080598.1"/>
</dbReference>
<evidence type="ECO:0000313" key="4">
    <source>
        <dbReference type="EMBL" id="QYX34077.1"/>
    </source>
</evidence>
<dbReference type="PANTHER" id="PTHR34675:SF1">
    <property type="entry name" value="PROTEIN TRIGALACTOSYLDIACYLGLYCEROL 2, CHLOROPLASTIC"/>
    <property type="match status" value="1"/>
</dbReference>